<dbReference type="Proteomes" id="UP000006860">
    <property type="component" value="Chromosome"/>
</dbReference>
<protein>
    <recommendedName>
        <fullName evidence="2">DUF1559 domain-containing protein</fullName>
    </recommendedName>
</protein>
<name>F0SL95_RUBBR</name>
<dbReference type="InterPro" id="IPR011453">
    <property type="entry name" value="DUF1559"/>
</dbReference>
<dbReference type="RefSeq" id="WP_013630706.1">
    <property type="nucleotide sequence ID" value="NC_015174.1"/>
</dbReference>
<keyword evidence="4" id="KW-1185">Reference proteome</keyword>
<dbReference type="HOGENOM" id="CLU_041661_0_0_0"/>
<dbReference type="KEGG" id="pbs:Plabr_4429"/>
<organism evidence="3 4">
    <name type="scientific">Rubinisphaera brasiliensis (strain ATCC 49424 / DSM 5305 / JCM 21570 / IAM 15109 / NBRC 103401 / IFAM 1448)</name>
    <name type="common">Planctomyces brasiliensis</name>
    <dbReference type="NCBI Taxonomy" id="756272"/>
    <lineage>
        <taxon>Bacteria</taxon>
        <taxon>Pseudomonadati</taxon>
        <taxon>Planctomycetota</taxon>
        <taxon>Planctomycetia</taxon>
        <taxon>Planctomycetales</taxon>
        <taxon>Planctomycetaceae</taxon>
        <taxon>Rubinisphaera</taxon>
    </lineage>
</organism>
<dbReference type="EMBL" id="CP002546">
    <property type="protein sequence ID" value="ADY62001.1"/>
    <property type="molecule type" value="Genomic_DNA"/>
</dbReference>
<dbReference type="InterPro" id="IPR045584">
    <property type="entry name" value="Pilin-like"/>
</dbReference>
<dbReference type="PANTHER" id="PTHR30093">
    <property type="entry name" value="GENERAL SECRETION PATHWAY PROTEIN G"/>
    <property type="match status" value="1"/>
</dbReference>
<dbReference type="InterPro" id="IPR012902">
    <property type="entry name" value="N_methyl_site"/>
</dbReference>
<feature type="transmembrane region" description="Helical" evidence="1">
    <location>
        <begin position="21"/>
        <end position="42"/>
    </location>
</feature>
<evidence type="ECO:0000259" key="2">
    <source>
        <dbReference type="Pfam" id="PF07596"/>
    </source>
</evidence>
<dbReference type="PROSITE" id="PS00409">
    <property type="entry name" value="PROKAR_NTER_METHYL"/>
    <property type="match status" value="1"/>
</dbReference>
<dbReference type="InterPro" id="IPR027558">
    <property type="entry name" value="Pre_pil_HX9DG_C"/>
</dbReference>
<dbReference type="Pfam" id="PF07963">
    <property type="entry name" value="N_methyl"/>
    <property type="match status" value="1"/>
</dbReference>
<dbReference type="SUPFAM" id="SSF54523">
    <property type="entry name" value="Pili subunits"/>
    <property type="match status" value="1"/>
</dbReference>
<dbReference type="STRING" id="756272.Plabr_4429"/>
<keyword evidence="1" id="KW-1133">Transmembrane helix</keyword>
<dbReference type="NCBIfam" id="TIGR04294">
    <property type="entry name" value="pre_pil_HX9DG"/>
    <property type="match status" value="1"/>
</dbReference>
<accession>F0SL95</accession>
<dbReference type="AlphaFoldDB" id="F0SL95"/>
<dbReference type="Gene3D" id="3.30.700.10">
    <property type="entry name" value="Glycoprotein, Type 4 Pilin"/>
    <property type="match status" value="1"/>
</dbReference>
<dbReference type="PANTHER" id="PTHR30093:SF2">
    <property type="entry name" value="TYPE II SECRETION SYSTEM PROTEIN H"/>
    <property type="match status" value="1"/>
</dbReference>
<reference evidence="4" key="1">
    <citation type="submission" date="2011-02" db="EMBL/GenBank/DDBJ databases">
        <title>The complete genome of Planctomyces brasiliensis DSM 5305.</title>
        <authorList>
            <person name="Lucas S."/>
            <person name="Copeland A."/>
            <person name="Lapidus A."/>
            <person name="Bruce D."/>
            <person name="Goodwin L."/>
            <person name="Pitluck S."/>
            <person name="Kyrpides N."/>
            <person name="Mavromatis K."/>
            <person name="Pagani I."/>
            <person name="Ivanova N."/>
            <person name="Ovchinnikova G."/>
            <person name="Lu M."/>
            <person name="Detter J.C."/>
            <person name="Han C."/>
            <person name="Land M."/>
            <person name="Hauser L."/>
            <person name="Markowitz V."/>
            <person name="Cheng J.-F."/>
            <person name="Hugenholtz P."/>
            <person name="Woyke T."/>
            <person name="Wu D."/>
            <person name="Tindall B."/>
            <person name="Pomrenke H.G."/>
            <person name="Brambilla E."/>
            <person name="Klenk H.-P."/>
            <person name="Eisen J.A."/>
        </authorList>
    </citation>
    <scope>NUCLEOTIDE SEQUENCE [LARGE SCALE GENOMIC DNA]</scope>
    <source>
        <strain evidence="4">ATCC 49424 / DSM 5305 / JCM 21570 / NBRC 103401 / IFAM 1448</strain>
    </source>
</reference>
<evidence type="ECO:0000313" key="3">
    <source>
        <dbReference type="EMBL" id="ADY62001.1"/>
    </source>
</evidence>
<dbReference type="eggNOG" id="COG2165">
    <property type="taxonomic scope" value="Bacteria"/>
</dbReference>
<keyword evidence="1" id="KW-0812">Transmembrane</keyword>
<gene>
    <name evidence="3" type="ordered locus">Plabr_4429</name>
</gene>
<dbReference type="NCBIfam" id="TIGR02532">
    <property type="entry name" value="IV_pilin_GFxxxE"/>
    <property type="match status" value="1"/>
</dbReference>
<sequence>MSISFRGTKSRLMQARRGFTLIELLVVIAIIAVLVALLLPAVQQAREAARRSSCKNNLKQLGVALHNYHDTFNVLPPGYIARGVTAADNAAAETGPGFAWATMLLPMLEQAALYDSLNFNLNATHVDNIDSGRVIINTMLCPSDPAPPTFTVNDGSNDYVLASANYVGVFGYGNVTMNPGQPTGKGAFYRNSNTNLRDITDGTSNTMLVGERTYEHDFVATLNATAANSTWYAAIPGVNRLAGMSHAMMTDAQGSLVLGHVGQPAMTMPMAMMAMHHTPNTTNHIVNFSSPHQGGIQFLMADGSVHFLSENVYYDTFRHLGERADGEVVSEF</sequence>
<keyword evidence="1" id="KW-0472">Membrane</keyword>
<feature type="domain" description="DUF1559" evidence="2">
    <location>
        <begin position="43"/>
        <end position="312"/>
    </location>
</feature>
<proteinExistence type="predicted"/>
<evidence type="ECO:0000256" key="1">
    <source>
        <dbReference type="SAM" id="Phobius"/>
    </source>
</evidence>
<evidence type="ECO:0000313" key="4">
    <source>
        <dbReference type="Proteomes" id="UP000006860"/>
    </source>
</evidence>
<dbReference type="Pfam" id="PF07596">
    <property type="entry name" value="SBP_bac_10"/>
    <property type="match status" value="1"/>
</dbReference>